<evidence type="ECO:0000313" key="2">
    <source>
        <dbReference type="EMBL" id="KLT41231.1"/>
    </source>
</evidence>
<feature type="region of interest" description="Disordered" evidence="1">
    <location>
        <begin position="597"/>
        <end position="653"/>
    </location>
</feature>
<name>A0A0J0XJJ9_9TREE</name>
<feature type="compositionally biased region" description="Pro residues" evidence="1">
    <location>
        <begin position="440"/>
        <end position="449"/>
    </location>
</feature>
<dbReference type="GeneID" id="28986643"/>
<evidence type="ECO:0000313" key="3">
    <source>
        <dbReference type="Proteomes" id="UP000053611"/>
    </source>
</evidence>
<reference evidence="2 3" key="1">
    <citation type="submission" date="2015-03" db="EMBL/GenBank/DDBJ databases">
        <title>Genomics and transcriptomics of the oil-accumulating basidiomycete yeast T. oleaginosus allow insights into substrate utilization and the diverse evolutionary trajectories of mating systems in fungi.</title>
        <authorList>
            <consortium name="DOE Joint Genome Institute"/>
            <person name="Kourist R."/>
            <person name="Kracht O."/>
            <person name="Bracharz F."/>
            <person name="Lipzen A."/>
            <person name="Nolan M."/>
            <person name="Ohm R."/>
            <person name="Grigoriev I."/>
            <person name="Sun S."/>
            <person name="Heitman J."/>
            <person name="Bruck T."/>
            <person name="Nowrousian M."/>
        </authorList>
    </citation>
    <scope>NUCLEOTIDE SEQUENCE [LARGE SCALE GENOMIC DNA]</scope>
    <source>
        <strain evidence="2 3">IBC0246</strain>
    </source>
</reference>
<evidence type="ECO:0000256" key="1">
    <source>
        <dbReference type="SAM" id="MobiDB-lite"/>
    </source>
</evidence>
<dbReference type="Proteomes" id="UP000053611">
    <property type="component" value="Unassembled WGS sequence"/>
</dbReference>
<dbReference type="RefSeq" id="XP_018277722.1">
    <property type="nucleotide sequence ID" value="XM_018426040.1"/>
</dbReference>
<proteinExistence type="predicted"/>
<sequence length="653" mass="69845">MRELRRQINKMAVGFILSGSDEEHMIDTAGDVNPDSFSSAPLSSPMEDVAENADDMERQIASMQISAERGEVDHSAPIGVDAEEDTLKEILFKPVEIPVSKLLPDVHAFPDIFTVKPRVLFAPVEIRHQSVITLAEVFPPYWSGPLFSGNAFADVFASDTFPSSFPQAGNAADSYGGFGTYGVPENTGETQDVCMGLADSSSEADVDDAMDFDTEDDITTFKSSIHGLRSHSIFGSAHPAPLPHQLAATTSAFGSSAPGHTNQTCTSQQSGFAAFATSSGNAFSAYSQSAPGNNYLSRAGSQSGFGAFANGSNGNGFSSYGQSALGYNYLSSAGLQTGFGQSAGYNPTTYDNYPGSPMPIDEPMSWGHSSSHAHQADEEMGSPMLVDEDLIPFDSYQSANQVDSNEESPMLIDLDLVPSASPDTPDSDTPSGSSKEQPAPSTPDVPLVPAPSKLESIMKLDPESRAGRALRSLKRQSFPSTPLFESYDGPVTEGAVRTLTEWVYDITGPSEFAAPESELAKLRLVMPLYSKKVIDALSTRLRGYRPGRQTVKALEVVYWLEEDAASMRALIRNCESGSVVAAREIATRITMNLDKTAPIKGYTPTSRAEIRSASVATSQAGGVPNPRPDSETDRDAQGQGKAAKRRMEVQGRR</sequence>
<organism evidence="2 3">
    <name type="scientific">Cutaneotrichosporon oleaginosum</name>
    <dbReference type="NCBI Taxonomy" id="879819"/>
    <lineage>
        <taxon>Eukaryota</taxon>
        <taxon>Fungi</taxon>
        <taxon>Dikarya</taxon>
        <taxon>Basidiomycota</taxon>
        <taxon>Agaricomycotina</taxon>
        <taxon>Tremellomycetes</taxon>
        <taxon>Trichosporonales</taxon>
        <taxon>Trichosporonaceae</taxon>
        <taxon>Cutaneotrichosporon</taxon>
    </lineage>
</organism>
<feature type="compositionally biased region" description="Low complexity" evidence="1">
    <location>
        <begin position="418"/>
        <end position="434"/>
    </location>
</feature>
<protein>
    <submittedName>
        <fullName evidence="2">Uncharacterized protein</fullName>
    </submittedName>
</protein>
<accession>A0A0J0XJJ9</accession>
<dbReference type="EMBL" id="KQ087221">
    <property type="protein sequence ID" value="KLT41231.1"/>
    <property type="molecule type" value="Genomic_DNA"/>
</dbReference>
<keyword evidence="3" id="KW-1185">Reference proteome</keyword>
<feature type="region of interest" description="Disordered" evidence="1">
    <location>
        <begin position="416"/>
        <end position="449"/>
    </location>
</feature>
<gene>
    <name evidence="2" type="ORF">CC85DRAFT_312876</name>
</gene>
<dbReference type="AlphaFoldDB" id="A0A0J0XJJ9"/>